<reference evidence="1 2" key="1">
    <citation type="journal article" date="2022" name="Nat. Plants">
        <title>Genomes of leafy and leafless Platanthera orchids illuminate the evolution of mycoheterotrophy.</title>
        <authorList>
            <person name="Li M.H."/>
            <person name="Liu K.W."/>
            <person name="Li Z."/>
            <person name="Lu H.C."/>
            <person name="Ye Q.L."/>
            <person name="Zhang D."/>
            <person name="Wang J.Y."/>
            <person name="Li Y.F."/>
            <person name="Zhong Z.M."/>
            <person name="Liu X."/>
            <person name="Yu X."/>
            <person name="Liu D.K."/>
            <person name="Tu X.D."/>
            <person name="Liu B."/>
            <person name="Hao Y."/>
            <person name="Liao X.Y."/>
            <person name="Jiang Y.T."/>
            <person name="Sun W.H."/>
            <person name="Chen J."/>
            <person name="Chen Y.Q."/>
            <person name="Ai Y."/>
            <person name="Zhai J.W."/>
            <person name="Wu S.S."/>
            <person name="Zhou Z."/>
            <person name="Hsiao Y.Y."/>
            <person name="Wu W.L."/>
            <person name="Chen Y.Y."/>
            <person name="Lin Y.F."/>
            <person name="Hsu J.L."/>
            <person name="Li C.Y."/>
            <person name="Wang Z.W."/>
            <person name="Zhao X."/>
            <person name="Zhong W.Y."/>
            <person name="Ma X.K."/>
            <person name="Ma L."/>
            <person name="Huang J."/>
            <person name="Chen G.Z."/>
            <person name="Huang M.Z."/>
            <person name="Huang L."/>
            <person name="Peng D.H."/>
            <person name="Luo Y.B."/>
            <person name="Zou S.Q."/>
            <person name="Chen S.P."/>
            <person name="Lan S."/>
            <person name="Tsai W.C."/>
            <person name="Van de Peer Y."/>
            <person name="Liu Z.J."/>
        </authorList>
    </citation>
    <scope>NUCLEOTIDE SEQUENCE [LARGE SCALE GENOMIC DNA]</scope>
    <source>
        <strain evidence="1">Lor287</strain>
    </source>
</reference>
<accession>A0AAP0B146</accession>
<protein>
    <submittedName>
        <fullName evidence="1">Uncharacterized protein</fullName>
    </submittedName>
</protein>
<sequence length="208" mass="23690">MSVRVEGFERVRHDYPECPDFGDIYYALSNDPPELHEGFITSDGYLFYGSRLCVPQTSLREFLIWELHAGGAARHFGRDKRIFPKENKTAYPQLAPRPESKRSSCRIVGTPWRTGGYREYSEHATKTCFQSRPSLASKTPVESGIPADKHPIRAASLENTTELYTYSGRQVCPHRPPPPDWADRHLQTARSARSDRAVCPVRPPLLFK</sequence>
<gene>
    <name evidence="1" type="ORF">KSP39_PZI020255</name>
</gene>
<name>A0AAP0B146_9ASPA</name>
<organism evidence="1 2">
    <name type="scientific">Platanthera zijinensis</name>
    <dbReference type="NCBI Taxonomy" id="2320716"/>
    <lineage>
        <taxon>Eukaryota</taxon>
        <taxon>Viridiplantae</taxon>
        <taxon>Streptophyta</taxon>
        <taxon>Embryophyta</taxon>
        <taxon>Tracheophyta</taxon>
        <taxon>Spermatophyta</taxon>
        <taxon>Magnoliopsida</taxon>
        <taxon>Liliopsida</taxon>
        <taxon>Asparagales</taxon>
        <taxon>Orchidaceae</taxon>
        <taxon>Orchidoideae</taxon>
        <taxon>Orchideae</taxon>
        <taxon>Orchidinae</taxon>
        <taxon>Platanthera</taxon>
    </lineage>
</organism>
<evidence type="ECO:0000313" key="1">
    <source>
        <dbReference type="EMBL" id="KAK8921707.1"/>
    </source>
</evidence>
<keyword evidence="2" id="KW-1185">Reference proteome</keyword>
<proteinExistence type="predicted"/>
<dbReference type="EMBL" id="JBBWWQ010000018">
    <property type="protein sequence ID" value="KAK8921707.1"/>
    <property type="molecule type" value="Genomic_DNA"/>
</dbReference>
<comment type="caution">
    <text evidence="1">The sequence shown here is derived from an EMBL/GenBank/DDBJ whole genome shotgun (WGS) entry which is preliminary data.</text>
</comment>
<dbReference type="Proteomes" id="UP001418222">
    <property type="component" value="Unassembled WGS sequence"/>
</dbReference>
<dbReference type="AlphaFoldDB" id="A0AAP0B146"/>
<evidence type="ECO:0000313" key="2">
    <source>
        <dbReference type="Proteomes" id="UP001418222"/>
    </source>
</evidence>